<sequence length="130" mass="15179">MDDVTVPCKWTNEHYSPERWISELSDGPFLENAEKQLTVLRLYEKATEDMIQDMEDTKREMGSLRDDLSQNWRNATGSHAQRYFDMLAKTNSIIRNHKSLMTRFVIPYLYCASNIDSLKEAIHMVKESSA</sequence>
<gene>
    <name evidence="1" type="ORF">GUITHDRAFT_117680</name>
</gene>
<evidence type="ECO:0000313" key="1">
    <source>
        <dbReference type="EMBL" id="EKX36162.1"/>
    </source>
</evidence>
<name>L1IJ69_GUITC</name>
<accession>L1IJ69</accession>
<evidence type="ECO:0000313" key="3">
    <source>
        <dbReference type="Proteomes" id="UP000011087"/>
    </source>
</evidence>
<protein>
    <submittedName>
        <fullName evidence="1 2">Uncharacterized protein</fullName>
    </submittedName>
</protein>
<keyword evidence="3" id="KW-1185">Reference proteome</keyword>
<organism evidence="1">
    <name type="scientific">Guillardia theta (strain CCMP2712)</name>
    <name type="common">Cryptophyte</name>
    <dbReference type="NCBI Taxonomy" id="905079"/>
    <lineage>
        <taxon>Eukaryota</taxon>
        <taxon>Cryptophyceae</taxon>
        <taxon>Pyrenomonadales</taxon>
        <taxon>Geminigeraceae</taxon>
        <taxon>Guillardia</taxon>
    </lineage>
</organism>
<dbReference type="EnsemblProtists" id="EKX36162">
    <property type="protein sequence ID" value="EKX36162"/>
    <property type="gene ID" value="GUITHDRAFT_117680"/>
</dbReference>
<dbReference type="RefSeq" id="XP_005823142.1">
    <property type="nucleotide sequence ID" value="XM_005823085.1"/>
</dbReference>
<evidence type="ECO:0000313" key="2">
    <source>
        <dbReference type="EnsemblProtists" id="EKX36162"/>
    </source>
</evidence>
<dbReference type="HOGENOM" id="CLU_1942093_0_0_1"/>
<dbReference type="PaxDb" id="55529-EKX36162"/>
<dbReference type="KEGG" id="gtt:GUITHDRAFT_117680"/>
<proteinExistence type="predicted"/>
<reference evidence="2" key="3">
    <citation type="submission" date="2016-03" db="UniProtKB">
        <authorList>
            <consortium name="EnsemblProtists"/>
        </authorList>
    </citation>
    <scope>IDENTIFICATION</scope>
</reference>
<reference evidence="3" key="2">
    <citation type="submission" date="2012-11" db="EMBL/GenBank/DDBJ databases">
        <authorList>
            <person name="Kuo A."/>
            <person name="Curtis B.A."/>
            <person name="Tanifuji G."/>
            <person name="Burki F."/>
            <person name="Gruber A."/>
            <person name="Irimia M."/>
            <person name="Maruyama S."/>
            <person name="Arias M.C."/>
            <person name="Ball S.G."/>
            <person name="Gile G.H."/>
            <person name="Hirakawa Y."/>
            <person name="Hopkins J.F."/>
            <person name="Rensing S.A."/>
            <person name="Schmutz J."/>
            <person name="Symeonidi A."/>
            <person name="Elias M."/>
            <person name="Eveleigh R.J."/>
            <person name="Herman E.K."/>
            <person name="Klute M.J."/>
            <person name="Nakayama T."/>
            <person name="Obornik M."/>
            <person name="Reyes-Prieto A."/>
            <person name="Armbrust E.V."/>
            <person name="Aves S.J."/>
            <person name="Beiko R.G."/>
            <person name="Coutinho P."/>
            <person name="Dacks J.B."/>
            <person name="Durnford D.G."/>
            <person name="Fast N.M."/>
            <person name="Green B.R."/>
            <person name="Grisdale C."/>
            <person name="Hempe F."/>
            <person name="Henrissat B."/>
            <person name="Hoppner M.P."/>
            <person name="Ishida K.-I."/>
            <person name="Kim E."/>
            <person name="Koreny L."/>
            <person name="Kroth P.G."/>
            <person name="Liu Y."/>
            <person name="Malik S.-B."/>
            <person name="Maier U.G."/>
            <person name="McRose D."/>
            <person name="Mock T."/>
            <person name="Neilson J.A."/>
            <person name="Onodera N.T."/>
            <person name="Poole A.M."/>
            <person name="Pritham E.J."/>
            <person name="Richards T.A."/>
            <person name="Rocap G."/>
            <person name="Roy S.W."/>
            <person name="Sarai C."/>
            <person name="Schaack S."/>
            <person name="Shirato S."/>
            <person name="Slamovits C.H."/>
            <person name="Spencer D.F."/>
            <person name="Suzuki S."/>
            <person name="Worden A.Z."/>
            <person name="Zauner S."/>
            <person name="Barry K."/>
            <person name="Bell C."/>
            <person name="Bharti A.K."/>
            <person name="Crow J.A."/>
            <person name="Grimwood J."/>
            <person name="Kramer R."/>
            <person name="Lindquist E."/>
            <person name="Lucas S."/>
            <person name="Salamov A."/>
            <person name="McFadden G.I."/>
            <person name="Lane C.E."/>
            <person name="Keeling P.J."/>
            <person name="Gray M.W."/>
            <person name="Grigoriev I.V."/>
            <person name="Archibald J.M."/>
        </authorList>
    </citation>
    <scope>NUCLEOTIDE SEQUENCE</scope>
    <source>
        <strain evidence="3">CCMP2712</strain>
    </source>
</reference>
<dbReference type="EMBL" id="JH993078">
    <property type="protein sequence ID" value="EKX36162.1"/>
    <property type="molecule type" value="Genomic_DNA"/>
</dbReference>
<dbReference type="Proteomes" id="UP000011087">
    <property type="component" value="Unassembled WGS sequence"/>
</dbReference>
<dbReference type="GeneID" id="17292895"/>
<dbReference type="AlphaFoldDB" id="L1IJ69"/>
<reference evidence="1 3" key="1">
    <citation type="journal article" date="2012" name="Nature">
        <title>Algal genomes reveal evolutionary mosaicism and the fate of nucleomorphs.</title>
        <authorList>
            <consortium name="DOE Joint Genome Institute"/>
            <person name="Curtis B.A."/>
            <person name="Tanifuji G."/>
            <person name="Burki F."/>
            <person name="Gruber A."/>
            <person name="Irimia M."/>
            <person name="Maruyama S."/>
            <person name="Arias M.C."/>
            <person name="Ball S.G."/>
            <person name="Gile G.H."/>
            <person name="Hirakawa Y."/>
            <person name="Hopkins J.F."/>
            <person name="Kuo A."/>
            <person name="Rensing S.A."/>
            <person name="Schmutz J."/>
            <person name="Symeonidi A."/>
            <person name="Elias M."/>
            <person name="Eveleigh R.J."/>
            <person name="Herman E.K."/>
            <person name="Klute M.J."/>
            <person name="Nakayama T."/>
            <person name="Obornik M."/>
            <person name="Reyes-Prieto A."/>
            <person name="Armbrust E.V."/>
            <person name="Aves S.J."/>
            <person name="Beiko R.G."/>
            <person name="Coutinho P."/>
            <person name="Dacks J.B."/>
            <person name="Durnford D.G."/>
            <person name="Fast N.M."/>
            <person name="Green B.R."/>
            <person name="Grisdale C.J."/>
            <person name="Hempel F."/>
            <person name="Henrissat B."/>
            <person name="Hoppner M.P."/>
            <person name="Ishida K."/>
            <person name="Kim E."/>
            <person name="Koreny L."/>
            <person name="Kroth P.G."/>
            <person name="Liu Y."/>
            <person name="Malik S.B."/>
            <person name="Maier U.G."/>
            <person name="McRose D."/>
            <person name="Mock T."/>
            <person name="Neilson J.A."/>
            <person name="Onodera N.T."/>
            <person name="Poole A.M."/>
            <person name="Pritham E.J."/>
            <person name="Richards T.A."/>
            <person name="Rocap G."/>
            <person name="Roy S.W."/>
            <person name="Sarai C."/>
            <person name="Schaack S."/>
            <person name="Shirato S."/>
            <person name="Slamovits C.H."/>
            <person name="Spencer D.F."/>
            <person name="Suzuki S."/>
            <person name="Worden A.Z."/>
            <person name="Zauner S."/>
            <person name="Barry K."/>
            <person name="Bell C."/>
            <person name="Bharti A.K."/>
            <person name="Crow J.A."/>
            <person name="Grimwood J."/>
            <person name="Kramer R."/>
            <person name="Lindquist E."/>
            <person name="Lucas S."/>
            <person name="Salamov A."/>
            <person name="McFadden G.I."/>
            <person name="Lane C.E."/>
            <person name="Keeling P.J."/>
            <person name="Gray M.W."/>
            <person name="Grigoriev I.V."/>
            <person name="Archibald J.M."/>
        </authorList>
    </citation>
    <scope>NUCLEOTIDE SEQUENCE</scope>
    <source>
        <strain evidence="1 3">CCMP2712</strain>
    </source>
</reference>